<reference evidence="2 3" key="1">
    <citation type="submission" date="2016-04" db="EMBL/GenBank/DDBJ databases">
        <title>A degradative enzymes factory behind the ericoid mycorrhizal symbiosis.</title>
        <authorList>
            <consortium name="DOE Joint Genome Institute"/>
            <person name="Martino E."/>
            <person name="Morin E."/>
            <person name="Grelet G."/>
            <person name="Kuo A."/>
            <person name="Kohler A."/>
            <person name="Daghino S."/>
            <person name="Barry K."/>
            <person name="Choi C."/>
            <person name="Cichocki N."/>
            <person name="Clum A."/>
            <person name="Copeland A."/>
            <person name="Hainaut M."/>
            <person name="Haridas S."/>
            <person name="Labutti K."/>
            <person name="Lindquist E."/>
            <person name="Lipzen A."/>
            <person name="Khouja H.-R."/>
            <person name="Murat C."/>
            <person name="Ohm R."/>
            <person name="Olson A."/>
            <person name="Spatafora J."/>
            <person name="Veneault-Fourrey C."/>
            <person name="Henrissat B."/>
            <person name="Grigoriev I."/>
            <person name="Martin F."/>
            <person name="Perotto S."/>
        </authorList>
    </citation>
    <scope>NUCLEOTIDE SEQUENCE [LARGE SCALE GENOMIC DNA]</scope>
    <source>
        <strain evidence="2 3">E</strain>
    </source>
</reference>
<evidence type="ECO:0000313" key="2">
    <source>
        <dbReference type="EMBL" id="PMD60010.1"/>
    </source>
</evidence>
<evidence type="ECO:0000256" key="1">
    <source>
        <dbReference type="SAM" id="MobiDB-lite"/>
    </source>
</evidence>
<dbReference type="AlphaFoldDB" id="A0A2J6TAF9"/>
<dbReference type="Proteomes" id="UP000235371">
    <property type="component" value="Unassembled WGS sequence"/>
</dbReference>
<protein>
    <submittedName>
        <fullName evidence="2">Uncharacterized protein</fullName>
    </submittedName>
</protein>
<organism evidence="2 3">
    <name type="scientific">Hyaloscypha bicolor E</name>
    <dbReference type="NCBI Taxonomy" id="1095630"/>
    <lineage>
        <taxon>Eukaryota</taxon>
        <taxon>Fungi</taxon>
        <taxon>Dikarya</taxon>
        <taxon>Ascomycota</taxon>
        <taxon>Pezizomycotina</taxon>
        <taxon>Leotiomycetes</taxon>
        <taxon>Helotiales</taxon>
        <taxon>Hyaloscyphaceae</taxon>
        <taxon>Hyaloscypha</taxon>
        <taxon>Hyaloscypha bicolor</taxon>
    </lineage>
</organism>
<proteinExistence type="predicted"/>
<feature type="compositionally biased region" description="Basic and acidic residues" evidence="1">
    <location>
        <begin position="204"/>
        <end position="215"/>
    </location>
</feature>
<dbReference type="InParanoid" id="A0A2J6TAF9"/>
<sequence length="235" mass="27256">MMQAKHIWQTRRRRFADSSNTKPHLHPDLSLRQTGKAHSKRYPPNQDPRYESTRFAIVYHHFHTYPTNCNCARHFRMSGTPIRRSGILAPVRLISRDINYRHQKRAQIDGYISAVLHYLSVSGMKMFDCTALNDEKLSWAFWLPFTSSTAHPCSYTVKYTRTCGVTRGYGVLSGTELFLFKVMVGNVGNYPLEDWRTRATADATLEAHGRRDSREKRPRKSPAALVRQRPHLPRI</sequence>
<evidence type="ECO:0000313" key="3">
    <source>
        <dbReference type="Proteomes" id="UP000235371"/>
    </source>
</evidence>
<dbReference type="GeneID" id="36580630"/>
<gene>
    <name evidence="2" type="ORF">K444DRAFT_403855</name>
</gene>
<keyword evidence="3" id="KW-1185">Reference proteome</keyword>
<name>A0A2J6TAF9_9HELO</name>
<dbReference type="EMBL" id="KZ613803">
    <property type="protein sequence ID" value="PMD60010.1"/>
    <property type="molecule type" value="Genomic_DNA"/>
</dbReference>
<feature type="region of interest" description="Disordered" evidence="1">
    <location>
        <begin position="1"/>
        <end position="49"/>
    </location>
</feature>
<feature type="region of interest" description="Disordered" evidence="1">
    <location>
        <begin position="204"/>
        <end position="235"/>
    </location>
</feature>
<dbReference type="RefSeq" id="XP_024736914.1">
    <property type="nucleotide sequence ID" value="XM_024872550.1"/>
</dbReference>
<accession>A0A2J6TAF9</accession>